<keyword evidence="1" id="KW-0808">Transferase</keyword>
<protein>
    <submittedName>
        <fullName evidence="4">GNAT family N-acetyltransferase</fullName>
    </submittedName>
</protein>
<feature type="domain" description="N-acetyltransferase" evidence="3">
    <location>
        <begin position="5"/>
        <end position="164"/>
    </location>
</feature>
<evidence type="ECO:0000259" key="3">
    <source>
        <dbReference type="PROSITE" id="PS51186"/>
    </source>
</evidence>
<dbReference type="PANTHER" id="PTHR43877">
    <property type="entry name" value="AMINOALKYLPHOSPHONATE N-ACETYLTRANSFERASE-RELATED-RELATED"/>
    <property type="match status" value="1"/>
</dbReference>
<evidence type="ECO:0000256" key="1">
    <source>
        <dbReference type="ARBA" id="ARBA00022679"/>
    </source>
</evidence>
<dbReference type="PROSITE" id="PS51186">
    <property type="entry name" value="GNAT"/>
    <property type="match status" value="1"/>
</dbReference>
<accession>A0ABV1K7M9</accession>
<dbReference type="Gene3D" id="3.40.630.30">
    <property type="match status" value="1"/>
</dbReference>
<dbReference type="SUPFAM" id="SSF55729">
    <property type="entry name" value="Acyl-CoA N-acyltransferases (Nat)"/>
    <property type="match status" value="1"/>
</dbReference>
<proteinExistence type="predicted"/>
<sequence length="164" mass="17377">MKELPVIRPYDPTDRDDVVALSLRAWAPVFDSIEAALHGSGVYELQFPDGWEPAQRAAVTGVCESGTARVWVVEPAGTVAGFVAVQQAAEEGCGEIVMLAVDPAAQRRGLGAALTRTALDWMRAQGMTVAMVETGGDPGHAPARAAYAAAGFHLLPVARYFRTL</sequence>
<dbReference type="RefSeq" id="WP_349297571.1">
    <property type="nucleotide sequence ID" value="NZ_JBEDNQ010000003.1"/>
</dbReference>
<comment type="caution">
    <text evidence="4">The sequence shown here is derived from an EMBL/GenBank/DDBJ whole genome shotgun (WGS) entry which is preliminary data.</text>
</comment>
<evidence type="ECO:0000256" key="2">
    <source>
        <dbReference type="ARBA" id="ARBA00023315"/>
    </source>
</evidence>
<dbReference type="EMBL" id="JBEDNQ010000003">
    <property type="protein sequence ID" value="MEQ3550490.1"/>
    <property type="molecule type" value="Genomic_DNA"/>
</dbReference>
<evidence type="ECO:0000313" key="4">
    <source>
        <dbReference type="EMBL" id="MEQ3550490.1"/>
    </source>
</evidence>
<gene>
    <name evidence="4" type="ORF">WIS52_08410</name>
</gene>
<keyword evidence="5" id="KW-1185">Reference proteome</keyword>
<dbReference type="InterPro" id="IPR000182">
    <property type="entry name" value="GNAT_dom"/>
</dbReference>
<name>A0ABV1K7M9_9PSEU</name>
<organism evidence="4 5">
    <name type="scientific">Pseudonocardia nematodicida</name>
    <dbReference type="NCBI Taxonomy" id="1206997"/>
    <lineage>
        <taxon>Bacteria</taxon>
        <taxon>Bacillati</taxon>
        <taxon>Actinomycetota</taxon>
        <taxon>Actinomycetes</taxon>
        <taxon>Pseudonocardiales</taxon>
        <taxon>Pseudonocardiaceae</taxon>
        <taxon>Pseudonocardia</taxon>
    </lineage>
</organism>
<dbReference type="InterPro" id="IPR050832">
    <property type="entry name" value="Bact_Acetyltransf"/>
</dbReference>
<dbReference type="Pfam" id="PF00583">
    <property type="entry name" value="Acetyltransf_1"/>
    <property type="match status" value="1"/>
</dbReference>
<dbReference type="Proteomes" id="UP001494902">
    <property type="component" value="Unassembled WGS sequence"/>
</dbReference>
<evidence type="ECO:0000313" key="5">
    <source>
        <dbReference type="Proteomes" id="UP001494902"/>
    </source>
</evidence>
<dbReference type="InterPro" id="IPR016181">
    <property type="entry name" value="Acyl_CoA_acyltransferase"/>
</dbReference>
<reference evidence="4 5" key="1">
    <citation type="submission" date="2024-03" db="EMBL/GenBank/DDBJ databases">
        <title>Draft genome sequence of Pseudonocardia nematodicida JCM 31783.</title>
        <authorList>
            <person name="Butdee W."/>
            <person name="Duangmal K."/>
        </authorList>
    </citation>
    <scope>NUCLEOTIDE SEQUENCE [LARGE SCALE GENOMIC DNA]</scope>
    <source>
        <strain evidence="4 5">JCM 31783</strain>
    </source>
</reference>
<keyword evidence="2" id="KW-0012">Acyltransferase</keyword>
<dbReference type="CDD" id="cd04301">
    <property type="entry name" value="NAT_SF"/>
    <property type="match status" value="1"/>
</dbReference>